<organism evidence="1 2">
    <name type="scientific">Teratosphaeria nubilosa</name>
    <dbReference type="NCBI Taxonomy" id="161662"/>
    <lineage>
        <taxon>Eukaryota</taxon>
        <taxon>Fungi</taxon>
        <taxon>Dikarya</taxon>
        <taxon>Ascomycota</taxon>
        <taxon>Pezizomycotina</taxon>
        <taxon>Dothideomycetes</taxon>
        <taxon>Dothideomycetidae</taxon>
        <taxon>Mycosphaerellales</taxon>
        <taxon>Teratosphaeriaceae</taxon>
        <taxon>Teratosphaeria</taxon>
    </lineage>
</organism>
<reference evidence="1" key="1">
    <citation type="journal article" date="2020" name="Stud. Mycol.">
        <title>101 Dothideomycetes genomes: a test case for predicting lifestyles and emergence of pathogens.</title>
        <authorList>
            <person name="Haridas S."/>
            <person name="Albert R."/>
            <person name="Binder M."/>
            <person name="Bloem J."/>
            <person name="Labutti K."/>
            <person name="Salamov A."/>
            <person name="Andreopoulos B."/>
            <person name="Baker S."/>
            <person name="Barry K."/>
            <person name="Bills G."/>
            <person name="Bluhm B."/>
            <person name="Cannon C."/>
            <person name="Castanera R."/>
            <person name="Culley D."/>
            <person name="Daum C."/>
            <person name="Ezra D."/>
            <person name="Gonzalez J."/>
            <person name="Henrissat B."/>
            <person name="Kuo A."/>
            <person name="Liang C."/>
            <person name="Lipzen A."/>
            <person name="Lutzoni F."/>
            <person name="Magnuson J."/>
            <person name="Mondo S."/>
            <person name="Nolan M."/>
            <person name="Ohm R."/>
            <person name="Pangilinan J."/>
            <person name="Park H.-J."/>
            <person name="Ramirez L."/>
            <person name="Alfaro M."/>
            <person name="Sun H."/>
            <person name="Tritt A."/>
            <person name="Yoshinaga Y."/>
            <person name="Zwiers L.-H."/>
            <person name="Turgeon B."/>
            <person name="Goodwin S."/>
            <person name="Spatafora J."/>
            <person name="Crous P."/>
            <person name="Grigoriev I."/>
        </authorList>
    </citation>
    <scope>NUCLEOTIDE SEQUENCE</scope>
    <source>
        <strain evidence="1">CBS 116005</strain>
    </source>
</reference>
<dbReference type="EMBL" id="ML995880">
    <property type="protein sequence ID" value="KAF2765937.1"/>
    <property type="molecule type" value="Genomic_DNA"/>
</dbReference>
<name>A0A6G1KZA5_9PEZI</name>
<keyword evidence="2" id="KW-1185">Reference proteome</keyword>
<dbReference type="AlphaFoldDB" id="A0A6G1KZA5"/>
<accession>A0A6G1KZA5</accession>
<proteinExistence type="predicted"/>
<evidence type="ECO:0000313" key="1">
    <source>
        <dbReference type="EMBL" id="KAF2765937.1"/>
    </source>
</evidence>
<gene>
    <name evidence="1" type="ORF">EJ03DRAFT_338688</name>
</gene>
<dbReference type="Proteomes" id="UP000799436">
    <property type="component" value="Unassembled WGS sequence"/>
</dbReference>
<sequence>MCRIWKRAGKRRTGAAREGYGSGVPRTLAVMAHDYSIWWLDSRKAAAHAKTPMVLNLPVNSLFLGRDAALGASLSSESSLALVQQQQHHYHHYYYPQRAISCISNASRCMLSLYSKTRHEATFEAWLDTPRLTEATAVDDLGVGVDQIPGTFRLRGIHPNWRKPKIASEPGSSDGAILITLRRREKEVRLILEIDYRIRSACIQDSQSAAPPQAVIRAIFFMPCRQGKASSRAIQHSQISKIRKIIERGAGILGKRGENAA</sequence>
<evidence type="ECO:0000313" key="2">
    <source>
        <dbReference type="Proteomes" id="UP000799436"/>
    </source>
</evidence>
<protein>
    <submittedName>
        <fullName evidence="1">Uncharacterized protein</fullName>
    </submittedName>
</protein>